<dbReference type="InterPro" id="IPR000620">
    <property type="entry name" value="EamA_dom"/>
</dbReference>
<comment type="caution">
    <text evidence="4">The sequence shown here is derived from an EMBL/GenBank/DDBJ whole genome shotgun (WGS) entry which is preliminary data.</text>
</comment>
<feature type="transmembrane region" description="Helical" evidence="2">
    <location>
        <begin position="144"/>
        <end position="164"/>
    </location>
</feature>
<comment type="similarity">
    <text evidence="1">Belongs to the EamA transporter family.</text>
</comment>
<dbReference type="Pfam" id="PF00892">
    <property type="entry name" value="EamA"/>
    <property type="match status" value="1"/>
</dbReference>
<feature type="transmembrane region" description="Helical" evidence="2">
    <location>
        <begin position="170"/>
        <end position="189"/>
    </location>
</feature>
<feature type="domain" description="EamA" evidence="3">
    <location>
        <begin position="170"/>
        <end position="303"/>
    </location>
</feature>
<feature type="transmembrane region" description="Helical" evidence="2">
    <location>
        <begin position="36"/>
        <end position="59"/>
    </location>
</feature>
<organism evidence="4 5">
    <name type="scientific">Actinomyces johnsonii</name>
    <dbReference type="NCBI Taxonomy" id="544581"/>
    <lineage>
        <taxon>Bacteria</taxon>
        <taxon>Bacillati</taxon>
        <taxon>Actinomycetota</taxon>
        <taxon>Actinomycetes</taxon>
        <taxon>Actinomycetales</taxon>
        <taxon>Actinomycetaceae</taxon>
        <taxon>Actinomyces</taxon>
    </lineage>
</organism>
<keyword evidence="2" id="KW-1133">Transmembrane helix</keyword>
<feature type="transmembrane region" description="Helical" evidence="2">
    <location>
        <begin position="260"/>
        <end position="280"/>
    </location>
</feature>
<evidence type="ECO:0000256" key="1">
    <source>
        <dbReference type="ARBA" id="ARBA00007362"/>
    </source>
</evidence>
<dbReference type="SUPFAM" id="SSF103481">
    <property type="entry name" value="Multidrug resistance efflux transporter EmrE"/>
    <property type="match status" value="1"/>
</dbReference>
<dbReference type="InterPro" id="IPR037185">
    <property type="entry name" value="EmrE-like"/>
</dbReference>
<keyword evidence="2" id="KW-0472">Membrane</keyword>
<dbReference type="AlphaFoldDB" id="A0A507ZZG5"/>
<name>A0A507ZZG5_9ACTO</name>
<accession>A0A507ZZG5</accession>
<evidence type="ECO:0000259" key="3">
    <source>
        <dbReference type="Pfam" id="PF00892"/>
    </source>
</evidence>
<gene>
    <name evidence="4" type="ORF">FK256_07550</name>
</gene>
<dbReference type="EMBL" id="VICB01000010">
    <property type="protein sequence ID" value="TQD43130.1"/>
    <property type="molecule type" value="Genomic_DNA"/>
</dbReference>
<feature type="transmembrane region" description="Helical" evidence="2">
    <location>
        <begin position="231"/>
        <end position="248"/>
    </location>
</feature>
<reference evidence="4 5" key="1">
    <citation type="submission" date="2019-06" db="EMBL/GenBank/DDBJ databases">
        <title>Draft genome sequence of Actinomyces johnsonii CCUG 34287T.</title>
        <authorList>
            <person name="Salva-Serra F."/>
            <person name="Cardew S."/>
            <person name="Moore E."/>
        </authorList>
    </citation>
    <scope>NUCLEOTIDE SEQUENCE [LARGE SCALE GENOMIC DNA]</scope>
    <source>
        <strain evidence="4 5">CCUG 34287</strain>
    </source>
</reference>
<feature type="transmembrane region" description="Helical" evidence="2">
    <location>
        <begin position="201"/>
        <end position="225"/>
    </location>
</feature>
<feature type="transmembrane region" description="Helical" evidence="2">
    <location>
        <begin position="92"/>
        <end position="112"/>
    </location>
</feature>
<protein>
    <submittedName>
        <fullName evidence="4">EamA family transporter</fullName>
    </submittedName>
</protein>
<evidence type="ECO:0000256" key="2">
    <source>
        <dbReference type="SAM" id="Phobius"/>
    </source>
</evidence>
<dbReference type="Proteomes" id="UP000319010">
    <property type="component" value="Unassembled WGS sequence"/>
</dbReference>
<evidence type="ECO:0000313" key="4">
    <source>
        <dbReference type="EMBL" id="TQD43130.1"/>
    </source>
</evidence>
<feature type="transmembrane region" description="Helical" evidence="2">
    <location>
        <begin position="118"/>
        <end position="137"/>
    </location>
</feature>
<sequence>MTNGDSRPPHGLSNSAGASGAGSAGSAVVGRVPAPLVFVVSAFSQYLGAGLAVSLFSLMPSTTVAWWRLVVGATVLMALRCPWRRSWTPKALALAAAFGTATATMNVIFYAAISLLPLGAVVSLEFLGPVAVAAFTGRGWRPRCSAVLALLGVVSISGLGVDVGEPDQRTGVVLALAAGAAWAGYILLGRRVASAGAGIDSLAVGMVFGALVYAPFAVGTAAGALASVRSTAMALGVGLLSTAVPYGLDQVVLKRLGTDTFALLSSLMPATSMLVGVVVLGQLPSGWEVTGLVLVSVAVALASADGRAPRPASH</sequence>
<proteinExistence type="inferred from homology"/>
<dbReference type="RefSeq" id="WP_141424323.1">
    <property type="nucleotide sequence ID" value="NZ_JASPFB010000009.1"/>
</dbReference>
<keyword evidence="2" id="KW-0812">Transmembrane</keyword>
<evidence type="ECO:0000313" key="5">
    <source>
        <dbReference type="Proteomes" id="UP000319010"/>
    </source>
</evidence>
<dbReference type="GO" id="GO:0016020">
    <property type="term" value="C:membrane"/>
    <property type="evidence" value="ECO:0007669"/>
    <property type="project" value="InterPro"/>
</dbReference>